<dbReference type="AlphaFoldDB" id="A0A4Y7JI79"/>
<dbReference type="Proteomes" id="UP000316621">
    <property type="component" value="Chromosome 4"/>
</dbReference>
<name>A0A4Y7JI79_PAPSO</name>
<evidence type="ECO:0000313" key="3">
    <source>
        <dbReference type="Proteomes" id="UP000316621"/>
    </source>
</evidence>
<keyword evidence="1" id="KW-1133">Transmembrane helix</keyword>
<proteinExistence type="predicted"/>
<keyword evidence="1" id="KW-0812">Transmembrane</keyword>
<keyword evidence="3" id="KW-1185">Reference proteome</keyword>
<dbReference type="Pfam" id="PF11820">
    <property type="entry name" value="DUF3339"/>
    <property type="match status" value="1"/>
</dbReference>
<dbReference type="PANTHER" id="PTHR33128:SF9">
    <property type="entry name" value="PROTEIN, PUTATIVE-RELATED"/>
    <property type="match status" value="1"/>
</dbReference>
<evidence type="ECO:0008006" key="4">
    <source>
        <dbReference type="Google" id="ProtNLM"/>
    </source>
</evidence>
<dbReference type="STRING" id="3469.A0A4Y7JI79"/>
<feature type="transmembrane region" description="Helical" evidence="1">
    <location>
        <begin position="90"/>
        <end position="112"/>
    </location>
</feature>
<evidence type="ECO:0000256" key="1">
    <source>
        <dbReference type="SAM" id="Phobius"/>
    </source>
</evidence>
<dbReference type="PANTHER" id="PTHR33128">
    <property type="entry name" value="OS05G0103400 PROTEIN"/>
    <property type="match status" value="1"/>
</dbReference>
<evidence type="ECO:0000313" key="2">
    <source>
        <dbReference type="EMBL" id="RZC59365.1"/>
    </source>
</evidence>
<accession>A0A4Y7JI79</accession>
<dbReference type="InterPro" id="IPR021775">
    <property type="entry name" value="DUF3339"/>
</dbReference>
<reference evidence="2 3" key="1">
    <citation type="journal article" date="2018" name="Science">
        <title>The opium poppy genome and morphinan production.</title>
        <authorList>
            <person name="Guo L."/>
            <person name="Winzer T."/>
            <person name="Yang X."/>
            <person name="Li Y."/>
            <person name="Ning Z."/>
            <person name="He Z."/>
            <person name="Teodor R."/>
            <person name="Lu Y."/>
            <person name="Bowser T.A."/>
            <person name="Graham I.A."/>
            <person name="Ye K."/>
        </authorList>
    </citation>
    <scope>NUCLEOTIDE SEQUENCE [LARGE SCALE GENOMIC DNA]</scope>
    <source>
        <strain evidence="3">cv. HN1</strain>
        <tissue evidence="2">Leaves</tissue>
    </source>
</reference>
<organism evidence="2 3">
    <name type="scientific">Papaver somniferum</name>
    <name type="common">Opium poppy</name>
    <dbReference type="NCBI Taxonomy" id="3469"/>
    <lineage>
        <taxon>Eukaryota</taxon>
        <taxon>Viridiplantae</taxon>
        <taxon>Streptophyta</taxon>
        <taxon>Embryophyta</taxon>
        <taxon>Tracheophyta</taxon>
        <taxon>Spermatophyta</taxon>
        <taxon>Magnoliopsida</taxon>
        <taxon>Ranunculales</taxon>
        <taxon>Papaveraceae</taxon>
        <taxon>Papaveroideae</taxon>
        <taxon>Papaver</taxon>
    </lineage>
</organism>
<feature type="transmembrane region" description="Helical" evidence="1">
    <location>
        <begin position="50"/>
        <end position="69"/>
    </location>
</feature>
<keyword evidence="1" id="KW-0472">Membrane</keyword>
<dbReference type="Gramene" id="RZC59365">
    <property type="protein sequence ID" value="RZC59365"/>
    <property type="gene ID" value="C5167_006667"/>
</dbReference>
<gene>
    <name evidence="2" type="ORF">C5167_006667</name>
</gene>
<protein>
    <recommendedName>
        <fullName evidence="4">Transmembrane protein</fullName>
    </recommendedName>
</protein>
<dbReference type="EMBL" id="CM010718">
    <property type="protein sequence ID" value="RZC59365.1"/>
    <property type="molecule type" value="Genomic_DNA"/>
</dbReference>
<sequence>MQKTKLPIVSVACTLVQLERPHGCIAGTIHLCFSYGRRKRPIPCFEMADWGPVVIAVVLFVLLTPGLLFQLPGRNKVVEFGNMQTSGVSILVHTVIYFGLITIFLIAIGVHISTG</sequence>
<dbReference type="OMA" id="FEMADWG"/>